<keyword evidence="3" id="KW-1185">Reference proteome</keyword>
<feature type="transmembrane region" description="Helical" evidence="1">
    <location>
        <begin position="322"/>
        <end position="340"/>
    </location>
</feature>
<evidence type="ECO:0000313" key="3">
    <source>
        <dbReference type="Proteomes" id="UP000582837"/>
    </source>
</evidence>
<accession>A0A841GYU5</accession>
<feature type="transmembrane region" description="Helical" evidence="1">
    <location>
        <begin position="288"/>
        <end position="310"/>
    </location>
</feature>
<proteinExistence type="predicted"/>
<keyword evidence="1" id="KW-0472">Membrane</keyword>
<dbReference type="Gene3D" id="2.180.10.10">
    <property type="entry name" value="RHS repeat-associated core"/>
    <property type="match status" value="1"/>
</dbReference>
<feature type="transmembrane region" description="Helical" evidence="1">
    <location>
        <begin position="246"/>
        <end position="268"/>
    </location>
</feature>
<dbReference type="Proteomes" id="UP000582837">
    <property type="component" value="Unassembled WGS sequence"/>
</dbReference>
<keyword evidence="1" id="KW-1133">Transmembrane helix</keyword>
<comment type="caution">
    <text evidence="2">The sequence shown here is derived from an EMBL/GenBank/DDBJ whole genome shotgun (WGS) entry which is preliminary data.</text>
</comment>
<evidence type="ECO:0000313" key="2">
    <source>
        <dbReference type="EMBL" id="MBB6070917.1"/>
    </source>
</evidence>
<name>A0A841GYU5_9BACT</name>
<organism evidence="2 3">
    <name type="scientific">Longimicrobium terrae</name>
    <dbReference type="NCBI Taxonomy" id="1639882"/>
    <lineage>
        <taxon>Bacteria</taxon>
        <taxon>Pseudomonadati</taxon>
        <taxon>Gemmatimonadota</taxon>
        <taxon>Longimicrobiia</taxon>
        <taxon>Longimicrobiales</taxon>
        <taxon>Longimicrobiaceae</taxon>
        <taxon>Longimicrobium</taxon>
    </lineage>
</organism>
<gene>
    <name evidence="2" type="ORF">HNQ61_002539</name>
</gene>
<keyword evidence="1" id="KW-0812">Transmembrane</keyword>
<dbReference type="AlphaFoldDB" id="A0A841GYU5"/>
<protein>
    <submittedName>
        <fullName evidence="2">Uncharacterized protein</fullName>
    </submittedName>
</protein>
<reference evidence="2 3" key="1">
    <citation type="submission" date="2020-08" db="EMBL/GenBank/DDBJ databases">
        <title>Genomic Encyclopedia of Type Strains, Phase IV (KMG-IV): sequencing the most valuable type-strain genomes for metagenomic binning, comparative biology and taxonomic classification.</title>
        <authorList>
            <person name="Goeker M."/>
        </authorList>
    </citation>
    <scope>NUCLEOTIDE SEQUENCE [LARGE SCALE GENOMIC DNA]</scope>
    <source>
        <strain evidence="2 3">DSM 29007</strain>
    </source>
</reference>
<evidence type="ECO:0000256" key="1">
    <source>
        <dbReference type="SAM" id="Phobius"/>
    </source>
</evidence>
<dbReference type="EMBL" id="JACHIA010000006">
    <property type="protein sequence ID" value="MBB6070917.1"/>
    <property type="molecule type" value="Genomic_DNA"/>
</dbReference>
<sequence length="346" mass="36092">MSEDPIGLAGGINPYAYIGSSPTNGTDPSGLCTPSSVSGWSGNNPAGGGLLPIVSFVASRVVCDWRDQEVSMDAAIDFLGWGGGGGPWGGGGGWTGGGASTPRSDGQKAADAVQCIASGAEVEYQIGTVATAGANAAFAGAEATVDVLSVKLSADAAGHWDAKVTSGVYGNFTLPLVTVNWGWRSEARRGQMGRYRWVGGLRMVQVPGRRESGSAGGNGRECKSRQSRRVLAQGGPIEMSRERLVLAARATGIVSAVLYIALCAFAVYVGLHPKLADVYTGRYGEPGWQAPIAAMFLLLPLCAAVLWLALDTTIPPGSRRRWMVMLVLFNVGTAIVFLLTRRSGRR</sequence>